<sequence>MEGAVGGDIACRPRPRSSEVSRREMGWVGVRCLLVAFLVGSGRVIGAETIRLSPLPHSQALPPLTPQLPLPSLPSPSPSPPSPSLSPPSPHSPISPLPHSHLPLPSLSPLPPPLTTTCGLAYDETRERNEVIISSRPPPPPPLSSPLGSFFIPVPSFFPHASAFPLATPPPTLPTLAPFTALPTPTILFPRTTVSRYPPTYPPSRVTLPSHPPPTSYAVTPFLSFPLPVLLIPSLPLPPLPFSPCPILLPYLFVLHLTPYPYLRPLHSPSPSLSNSSPHPSPPYLSVPYLHLPLPPSFPYLPLPSPFPSPTSSSLPHTILPYSHSSSPCLPLPPHTIPHPISHLILLIPSFPYLSPPPPHSILHPISHLIPLPPSLPPSPAARESSGGSKNSREE</sequence>
<dbReference type="Proteomes" id="UP000283509">
    <property type="component" value="Unassembled WGS sequence"/>
</dbReference>
<comment type="caution">
    <text evidence="2">The sequence shown here is derived from an EMBL/GenBank/DDBJ whole genome shotgun (WGS) entry which is preliminary data.</text>
</comment>
<reference evidence="2 3" key="1">
    <citation type="submission" date="2018-04" db="EMBL/GenBank/DDBJ databases">
        <authorList>
            <person name="Zhang X."/>
            <person name="Yuan J."/>
            <person name="Li F."/>
            <person name="Xiang J."/>
        </authorList>
    </citation>
    <scope>NUCLEOTIDE SEQUENCE [LARGE SCALE GENOMIC DNA]</scope>
    <source>
        <tissue evidence="2">Muscle</tissue>
    </source>
</reference>
<reference evidence="2 3" key="2">
    <citation type="submission" date="2019-01" db="EMBL/GenBank/DDBJ databases">
        <title>The decoding of complex shrimp genome reveals the adaptation for benthos swimmer, frequently molting mechanism and breeding impact on genome.</title>
        <authorList>
            <person name="Sun Y."/>
            <person name="Gao Y."/>
            <person name="Yu Y."/>
        </authorList>
    </citation>
    <scope>NUCLEOTIDE SEQUENCE [LARGE SCALE GENOMIC DNA]</scope>
    <source>
        <tissue evidence="2">Muscle</tissue>
    </source>
</reference>
<evidence type="ECO:0000313" key="2">
    <source>
        <dbReference type="EMBL" id="ROT84253.1"/>
    </source>
</evidence>
<keyword evidence="3" id="KW-1185">Reference proteome</keyword>
<proteinExistence type="predicted"/>
<name>A0A423U6C9_PENVA</name>
<feature type="compositionally biased region" description="Pro residues" evidence="1">
    <location>
        <begin position="63"/>
        <end position="96"/>
    </location>
</feature>
<feature type="compositionally biased region" description="Polar residues" evidence="1">
    <location>
        <begin position="386"/>
        <end position="395"/>
    </location>
</feature>
<organism evidence="2 3">
    <name type="scientific">Penaeus vannamei</name>
    <name type="common">Whiteleg shrimp</name>
    <name type="synonym">Litopenaeus vannamei</name>
    <dbReference type="NCBI Taxonomy" id="6689"/>
    <lineage>
        <taxon>Eukaryota</taxon>
        <taxon>Metazoa</taxon>
        <taxon>Ecdysozoa</taxon>
        <taxon>Arthropoda</taxon>
        <taxon>Crustacea</taxon>
        <taxon>Multicrustacea</taxon>
        <taxon>Malacostraca</taxon>
        <taxon>Eumalacostraca</taxon>
        <taxon>Eucarida</taxon>
        <taxon>Decapoda</taxon>
        <taxon>Dendrobranchiata</taxon>
        <taxon>Penaeoidea</taxon>
        <taxon>Penaeidae</taxon>
        <taxon>Penaeus</taxon>
    </lineage>
</organism>
<dbReference type="AlphaFoldDB" id="A0A423U6C9"/>
<evidence type="ECO:0000256" key="1">
    <source>
        <dbReference type="SAM" id="MobiDB-lite"/>
    </source>
</evidence>
<feature type="region of interest" description="Disordered" evidence="1">
    <location>
        <begin position="1"/>
        <end position="22"/>
    </location>
</feature>
<protein>
    <submittedName>
        <fullName evidence="2">Uncharacterized protein</fullName>
    </submittedName>
</protein>
<dbReference type="EMBL" id="QCYY01000572">
    <property type="protein sequence ID" value="ROT84253.1"/>
    <property type="molecule type" value="Genomic_DNA"/>
</dbReference>
<evidence type="ECO:0000313" key="3">
    <source>
        <dbReference type="Proteomes" id="UP000283509"/>
    </source>
</evidence>
<feature type="region of interest" description="Disordered" evidence="1">
    <location>
        <begin position="374"/>
        <end position="395"/>
    </location>
</feature>
<feature type="region of interest" description="Disordered" evidence="1">
    <location>
        <begin position="56"/>
        <end position="118"/>
    </location>
</feature>
<gene>
    <name evidence="2" type="ORF">C7M84_022560</name>
</gene>
<accession>A0A423U6C9</accession>